<proteinExistence type="predicted"/>
<dbReference type="GO" id="GO:0009231">
    <property type="term" value="P:riboflavin biosynthetic process"/>
    <property type="evidence" value="ECO:0007669"/>
    <property type="project" value="InterPro"/>
</dbReference>
<gene>
    <name evidence="5" type="ordered locus">Metbo_0239</name>
</gene>
<reference evidence="5 6" key="2">
    <citation type="journal article" date="2014" name="Int. J. Syst. Evol. Microbiol.">
        <title>Methanobacterium paludis sp. nov. and a novel strain of Methanobacterium lacus isolated from northern peatlands.</title>
        <authorList>
            <person name="Cadillo-Quiroz H."/>
            <person name="Brauer S.L."/>
            <person name="Goodson N."/>
            <person name="Yavitt J.B."/>
            <person name="Zinder S.H."/>
        </authorList>
    </citation>
    <scope>NUCLEOTIDE SEQUENCE [LARGE SCALE GENOMIC DNA]</scope>
    <source>
        <strain evidence="5 6">AL-21</strain>
    </source>
</reference>
<dbReference type="InterPro" id="IPR050765">
    <property type="entry name" value="Riboflavin_Biosynth_HTPR"/>
</dbReference>
<name>F0T879_METLA</name>
<reference evidence="6" key="1">
    <citation type="submission" date="2011-02" db="EMBL/GenBank/DDBJ databases">
        <title>Complete sequence of Methanobacterium sp. AL-21.</title>
        <authorList>
            <consortium name="US DOE Joint Genome Institute"/>
            <person name="Lucas S."/>
            <person name="Copeland A."/>
            <person name="Lapidus A."/>
            <person name="Cheng J.-F."/>
            <person name="Goodwin L."/>
            <person name="Pitluck S."/>
            <person name="Chertkov O."/>
            <person name="Detter J.C."/>
            <person name="Han C."/>
            <person name="Tapia R."/>
            <person name="Land M."/>
            <person name="Hauser L."/>
            <person name="Kyrpides N."/>
            <person name="Ivanova N."/>
            <person name="Mikhailova N."/>
            <person name="Pagani I."/>
            <person name="Cadillo-Quiroz H."/>
            <person name="Imachi H."/>
            <person name="Zinder S."/>
            <person name="Liu W."/>
            <person name="Woyke T."/>
        </authorList>
    </citation>
    <scope>NUCLEOTIDE SEQUENCE [LARGE SCALE GENOMIC DNA]</scope>
    <source>
        <strain evidence="6">AL-21</strain>
    </source>
</reference>
<evidence type="ECO:0000256" key="1">
    <source>
        <dbReference type="ARBA" id="ARBA00005104"/>
    </source>
</evidence>
<organism evidence="5 6">
    <name type="scientific">Methanobacterium lacus (strain AL-21)</name>
    <dbReference type="NCBI Taxonomy" id="877455"/>
    <lineage>
        <taxon>Archaea</taxon>
        <taxon>Methanobacteriati</taxon>
        <taxon>Methanobacteriota</taxon>
        <taxon>Methanomada group</taxon>
        <taxon>Methanobacteria</taxon>
        <taxon>Methanobacteriales</taxon>
        <taxon>Methanobacteriaceae</taxon>
        <taxon>Methanobacterium</taxon>
    </lineage>
</organism>
<accession>F0T879</accession>
<evidence type="ECO:0000256" key="2">
    <source>
        <dbReference type="ARBA" id="ARBA00022857"/>
    </source>
</evidence>
<keyword evidence="2" id="KW-0521">NADP</keyword>
<dbReference type="eggNOG" id="arCOG01489">
    <property type="taxonomic scope" value="Archaea"/>
</dbReference>
<evidence type="ECO:0000256" key="3">
    <source>
        <dbReference type="ARBA" id="ARBA00023002"/>
    </source>
</evidence>
<dbReference type="OrthoDB" id="68340at2157"/>
<dbReference type="STRING" id="877455.Metbo_0239"/>
<keyword evidence="6" id="KW-1185">Reference proteome</keyword>
<dbReference type="GeneID" id="10276669"/>
<dbReference type="KEGG" id="mel:Metbo_0239"/>
<evidence type="ECO:0000313" key="5">
    <source>
        <dbReference type="EMBL" id="ADZ08491.1"/>
    </source>
</evidence>
<dbReference type="GO" id="GO:0008703">
    <property type="term" value="F:5-amino-6-(5-phosphoribosylamino)uracil reductase activity"/>
    <property type="evidence" value="ECO:0007669"/>
    <property type="project" value="InterPro"/>
</dbReference>
<protein>
    <submittedName>
        <fullName evidence="5">5-amino-6-(5-phosphoribosylamino) uracil reductase</fullName>
    </submittedName>
</protein>
<dbReference type="RefSeq" id="WP_013643842.1">
    <property type="nucleotide sequence ID" value="NC_015216.1"/>
</dbReference>
<dbReference type="InterPro" id="IPR002734">
    <property type="entry name" value="RibDG_C"/>
</dbReference>
<dbReference type="PANTHER" id="PTHR38011:SF7">
    <property type="entry name" value="2,5-DIAMINO-6-RIBOSYLAMINO-4(3H)-PYRIMIDINONE 5'-PHOSPHATE REDUCTASE"/>
    <property type="match status" value="1"/>
</dbReference>
<dbReference type="InterPro" id="IPR024072">
    <property type="entry name" value="DHFR-like_dom_sf"/>
</dbReference>
<dbReference type="SUPFAM" id="SSF53597">
    <property type="entry name" value="Dihydrofolate reductase-like"/>
    <property type="match status" value="1"/>
</dbReference>
<dbReference type="Pfam" id="PF01872">
    <property type="entry name" value="RibD_C"/>
    <property type="match status" value="1"/>
</dbReference>
<dbReference type="EMBL" id="CP002551">
    <property type="protein sequence ID" value="ADZ08491.1"/>
    <property type="molecule type" value="Genomic_DNA"/>
</dbReference>
<sequence>MQPKVILYIPMSLDGKTSGFEINMNVYKEIKSDINSDAVFMDVEAFKTSYTSIIDSSSKQLLVLPDNMGKIPRSMLLERTSKMNVLVLCSRSTPQDYLNFLEENYINHMIVGYDEVNMATAFEELNIQFGVKTIAVHADGVLNSNLMIEDLVEEISIFMHPTLAGANNDDMFLQNNPENQKLDLRLLETKVVEDEIVYLKYRIMKYKF</sequence>
<dbReference type="Gene3D" id="3.40.430.10">
    <property type="entry name" value="Dihydrofolate Reductase, subunit A"/>
    <property type="match status" value="1"/>
</dbReference>
<comment type="pathway">
    <text evidence="1">Cofactor biosynthesis; riboflavin biosynthesis.</text>
</comment>
<feature type="domain" description="Bacterial bifunctional deaminase-reductase C-terminal" evidence="4">
    <location>
        <begin position="3"/>
        <end position="197"/>
    </location>
</feature>
<evidence type="ECO:0000259" key="4">
    <source>
        <dbReference type="Pfam" id="PF01872"/>
    </source>
</evidence>
<evidence type="ECO:0000313" key="6">
    <source>
        <dbReference type="Proteomes" id="UP000007490"/>
    </source>
</evidence>
<dbReference type="PANTHER" id="PTHR38011">
    <property type="entry name" value="DIHYDROFOLATE REDUCTASE FAMILY PROTEIN (AFU_ORTHOLOGUE AFUA_8G06820)"/>
    <property type="match status" value="1"/>
</dbReference>
<dbReference type="HOGENOM" id="CLU_073038_2_0_2"/>
<dbReference type="AlphaFoldDB" id="F0T879"/>
<dbReference type="Proteomes" id="UP000007490">
    <property type="component" value="Chromosome"/>
</dbReference>
<keyword evidence="3" id="KW-0560">Oxidoreductase</keyword>